<evidence type="ECO:0008006" key="3">
    <source>
        <dbReference type="Google" id="ProtNLM"/>
    </source>
</evidence>
<comment type="caution">
    <text evidence="1">The sequence shown here is derived from an EMBL/GenBank/DDBJ whole genome shotgun (WGS) entry which is preliminary data.</text>
</comment>
<evidence type="ECO:0000313" key="2">
    <source>
        <dbReference type="Proteomes" id="UP000034738"/>
    </source>
</evidence>
<proteinExistence type="predicted"/>
<gene>
    <name evidence="1" type="ORF">US95_C0039G0007</name>
</gene>
<evidence type="ECO:0000313" key="1">
    <source>
        <dbReference type="EMBL" id="KKQ73958.1"/>
    </source>
</evidence>
<dbReference type="EMBL" id="LBUY01000039">
    <property type="protein sequence ID" value="KKQ73958.1"/>
    <property type="molecule type" value="Genomic_DNA"/>
</dbReference>
<name>A0A0G0K2L2_9BACT</name>
<dbReference type="InterPro" id="IPR003795">
    <property type="entry name" value="DUF192"/>
</dbReference>
<dbReference type="AlphaFoldDB" id="A0A0G0K2L2"/>
<reference evidence="1 2" key="1">
    <citation type="journal article" date="2015" name="Nature">
        <title>rRNA introns, odd ribosomes, and small enigmatic genomes across a large radiation of phyla.</title>
        <authorList>
            <person name="Brown C.T."/>
            <person name="Hug L.A."/>
            <person name="Thomas B.C."/>
            <person name="Sharon I."/>
            <person name="Castelle C.J."/>
            <person name="Singh A."/>
            <person name="Wilkins M.J."/>
            <person name="Williams K.H."/>
            <person name="Banfield J.F."/>
        </authorList>
    </citation>
    <scope>NUCLEOTIDE SEQUENCE [LARGE SCALE GENOMIC DNA]</scope>
</reference>
<dbReference type="Proteomes" id="UP000034738">
    <property type="component" value="Unassembled WGS sequence"/>
</dbReference>
<sequence length="84" mass="10236">MVGVAFKKNITPVYFETRWGLHTFFVRKPIDVVICDDNFIVRKIMRNLKPWKVLFWDPRYKKVLELPLNYKKYSKVKIGDRIQF</sequence>
<dbReference type="Pfam" id="PF02643">
    <property type="entry name" value="DUF192"/>
    <property type="match status" value="1"/>
</dbReference>
<dbReference type="InterPro" id="IPR038695">
    <property type="entry name" value="Saro_0823-like_sf"/>
</dbReference>
<organism evidence="1 2">
    <name type="scientific">Candidatus Woesebacteria bacterium GW2011_GWB1_38_5</name>
    <dbReference type="NCBI Taxonomy" id="1618568"/>
    <lineage>
        <taxon>Bacteria</taxon>
        <taxon>Candidatus Woeseibacteriota</taxon>
    </lineage>
</organism>
<dbReference type="Gene3D" id="2.60.120.1140">
    <property type="entry name" value="Protein of unknown function DUF192"/>
    <property type="match status" value="1"/>
</dbReference>
<accession>A0A0G0K2L2</accession>
<protein>
    <recommendedName>
        <fullName evidence="3">DUF192 domain-containing protein</fullName>
    </recommendedName>
</protein>